<dbReference type="SUPFAM" id="SSF51905">
    <property type="entry name" value="FAD/NAD(P)-binding domain"/>
    <property type="match status" value="1"/>
</dbReference>
<comment type="caution">
    <text evidence="3">The sequence shown here is derived from an EMBL/GenBank/DDBJ whole genome shotgun (WGS) entry which is preliminary data.</text>
</comment>
<dbReference type="InterPro" id="IPR002937">
    <property type="entry name" value="Amino_oxidase"/>
</dbReference>
<feature type="signal peptide" evidence="1">
    <location>
        <begin position="1"/>
        <end position="28"/>
    </location>
</feature>
<dbReference type="PANTHER" id="PTHR42923">
    <property type="entry name" value="PROTOPORPHYRINOGEN OXIDASE"/>
    <property type="match status" value="1"/>
</dbReference>
<gene>
    <name evidence="3" type="ORF">EDC62_2020</name>
</gene>
<dbReference type="Gene3D" id="3.50.50.60">
    <property type="entry name" value="FAD/NAD(P)-binding domain"/>
    <property type="match status" value="1"/>
</dbReference>
<dbReference type="RefSeq" id="WP_124223237.1">
    <property type="nucleotide sequence ID" value="NZ_RKQL01000004.1"/>
</dbReference>
<sequence length="558" mass="59905">MKRDAPLTTRRRLLGAAAWASLAGVAPLAGCSGAGGAGRVIDGGFAGVAFERGHRLRDPANLAAPAAPARTRRVQVLIAGGGVAGLAAARALRQRGIEDFALLELEDTPGGNSRGLQLAGLPCPMGAHYLPVPGPAAFEVQDWLEELGLRRRVAGRWVYDERTLCHSPQERLFFQDAWQDGLLPLQGVDAGTLAQYRRFGARIEALRREARFALPAARSSGSAVHLALDAETFDAWLAREGFDAPHLRWYLDYCCRDDFGAGSATVSAWAGVHYFASRHGFHAAQDAPAADESEGVLTWPEGNGWLAQRLAEPLGDRLQLGRVVQRIESGRHAVEVDAWDAHSGTLERWTAAHCIVALPSFVAARVVAQPPDWLRAAARALPHASWVVVNVALDAPLHDRPGAAPSWDNVVYGSPALGYVDAGHQRLSPAPAPTVLTWYHALGTGPAVRAHLFQTPWTHWRDALLADLAGPHPDLPLRAQRMAVTRHGHAMVVPAPGVLAFLRRMPASNGASMLSKKESRGWLAPPRAGRLSFAHADWSGYSVFEEAFTRGHGAGALA</sequence>
<dbReference type="AlphaFoldDB" id="A0A3N4U873"/>
<reference evidence="3 4" key="1">
    <citation type="submission" date="2018-11" db="EMBL/GenBank/DDBJ databases">
        <title>Genomic Encyclopedia of Type Strains, Phase IV (KMG-IV): sequencing the most valuable type-strain genomes for metagenomic binning, comparative biology and taxonomic classification.</title>
        <authorList>
            <person name="Goeker M."/>
        </authorList>
    </citation>
    <scope>NUCLEOTIDE SEQUENCE [LARGE SCALE GENOMIC DNA]</scope>
    <source>
        <strain evidence="3 4">DSM 101684</strain>
    </source>
</reference>
<dbReference type="GO" id="GO:0016491">
    <property type="term" value="F:oxidoreductase activity"/>
    <property type="evidence" value="ECO:0007669"/>
    <property type="project" value="InterPro"/>
</dbReference>
<feature type="chain" id="PRO_5018099696" evidence="1">
    <location>
        <begin position="29"/>
        <end position="558"/>
    </location>
</feature>
<evidence type="ECO:0000256" key="1">
    <source>
        <dbReference type="SAM" id="SignalP"/>
    </source>
</evidence>
<dbReference type="EMBL" id="RKQL01000004">
    <property type="protein sequence ID" value="RPE66946.1"/>
    <property type="molecule type" value="Genomic_DNA"/>
</dbReference>
<proteinExistence type="predicted"/>
<dbReference type="Pfam" id="PF01593">
    <property type="entry name" value="Amino_oxidase"/>
    <property type="match status" value="1"/>
</dbReference>
<protein>
    <submittedName>
        <fullName evidence="3">Monoamine oxidase</fullName>
    </submittedName>
</protein>
<keyword evidence="4" id="KW-1185">Reference proteome</keyword>
<dbReference type="OrthoDB" id="127573at2"/>
<evidence type="ECO:0000259" key="2">
    <source>
        <dbReference type="Pfam" id="PF01593"/>
    </source>
</evidence>
<dbReference type="PANTHER" id="PTHR42923:SF39">
    <property type="entry name" value="AMINO OXIDASE"/>
    <property type="match status" value="1"/>
</dbReference>
<accession>A0A3N4U873</accession>
<dbReference type="PROSITE" id="PS51318">
    <property type="entry name" value="TAT"/>
    <property type="match status" value="1"/>
</dbReference>
<evidence type="ECO:0000313" key="4">
    <source>
        <dbReference type="Proteomes" id="UP000272193"/>
    </source>
</evidence>
<name>A0A3N4U873_9BURK</name>
<feature type="domain" description="Amine oxidase" evidence="2">
    <location>
        <begin position="83"/>
        <end position="398"/>
    </location>
</feature>
<organism evidence="3 4">
    <name type="scientific">Tibeticola sediminis</name>
    <dbReference type="NCBI Taxonomy" id="1917811"/>
    <lineage>
        <taxon>Bacteria</taxon>
        <taxon>Pseudomonadati</taxon>
        <taxon>Pseudomonadota</taxon>
        <taxon>Betaproteobacteria</taxon>
        <taxon>Burkholderiales</taxon>
        <taxon>Comamonadaceae</taxon>
        <taxon>Tibeticola</taxon>
    </lineage>
</organism>
<dbReference type="InterPro" id="IPR036188">
    <property type="entry name" value="FAD/NAD-bd_sf"/>
</dbReference>
<dbReference type="InterPro" id="IPR006311">
    <property type="entry name" value="TAT_signal"/>
</dbReference>
<evidence type="ECO:0000313" key="3">
    <source>
        <dbReference type="EMBL" id="RPE66946.1"/>
    </source>
</evidence>
<dbReference type="InterPro" id="IPR050464">
    <property type="entry name" value="Zeta_carotene_desat/Oxidored"/>
</dbReference>
<dbReference type="Proteomes" id="UP000272193">
    <property type="component" value="Unassembled WGS sequence"/>
</dbReference>
<keyword evidence="1" id="KW-0732">Signal</keyword>